<sequence>MRLAIILLTIIIVINSITFYFYLNVRQRENLKSKYNIFDAYLKVRFYDKLLMFMNNHSEIKEVKINNLIFKREGNYIVVEEEQK</sequence>
<dbReference type="OrthoDB" id="49401at2"/>
<reference evidence="3" key="2">
    <citation type="submission" date="2012-01" db="EMBL/GenBank/DDBJ databases">
        <title>Complete sequence of chromosome of Marinitoga piezophila KA3.</title>
        <authorList>
            <person name="Lucas S."/>
            <person name="Han J."/>
            <person name="Lapidus A."/>
            <person name="Cheng J.-F."/>
            <person name="Goodwin L."/>
            <person name="Pitluck S."/>
            <person name="Peters L."/>
            <person name="Mikhailova N."/>
            <person name="Teshima H."/>
            <person name="Detter J.C."/>
            <person name="Han C."/>
            <person name="Tapia R."/>
            <person name="Land M."/>
            <person name="Hauser L."/>
            <person name="Kyrpides N."/>
            <person name="Ivanova N."/>
            <person name="Pagani I."/>
            <person name="Jebbar M."/>
            <person name="Vannier P."/>
            <person name="Oger P."/>
            <person name="Cario A."/>
            <person name="Bartlett D."/>
            <person name="Noll K.M."/>
            <person name="Woyke T."/>
        </authorList>
    </citation>
    <scope>NUCLEOTIDE SEQUENCE [LARGE SCALE GENOMIC DNA]</scope>
    <source>
        <strain evidence="3">DSM 14283 / JCM 11233 / KA3</strain>
    </source>
</reference>
<dbReference type="HOGENOM" id="CLU_2523625_0_0_0"/>
<dbReference type="Proteomes" id="UP000007161">
    <property type="component" value="Chromosome"/>
</dbReference>
<evidence type="ECO:0000313" key="2">
    <source>
        <dbReference type="EMBL" id="AEX84644.1"/>
    </source>
</evidence>
<keyword evidence="3" id="KW-1185">Reference proteome</keyword>
<reference evidence="2 3" key="1">
    <citation type="journal article" date="2012" name="J. Bacteriol.">
        <title>Complete Genome Sequence of the Thermophilic, Piezophilic, Heterotrophic Bacterium Marinitoga piezophila KA3.</title>
        <authorList>
            <person name="Lucas S."/>
            <person name="Han J."/>
            <person name="Lapidus A."/>
            <person name="Cheng J.F."/>
            <person name="Goodwin L.A."/>
            <person name="Pitluck S."/>
            <person name="Peters L."/>
            <person name="Mikhailova N."/>
            <person name="Teshima H."/>
            <person name="Detter J.C."/>
            <person name="Han C."/>
            <person name="Tapia R."/>
            <person name="Land M."/>
            <person name="Hauser L."/>
            <person name="Kyrpides N.C."/>
            <person name="Ivanova N."/>
            <person name="Pagani I."/>
            <person name="Vannier P."/>
            <person name="Oger P."/>
            <person name="Bartlett D.H."/>
            <person name="Noll K.M."/>
            <person name="Woyke T."/>
            <person name="Jebbar M."/>
        </authorList>
    </citation>
    <scope>NUCLEOTIDE SEQUENCE [LARGE SCALE GENOMIC DNA]</scope>
    <source>
        <strain evidence="3">DSM 14283 / JCM 11233 / KA3</strain>
    </source>
</reference>
<organism evidence="2 3">
    <name type="scientific">Marinitoga piezophila (strain DSM 14283 / JCM 11233 / KA3)</name>
    <dbReference type="NCBI Taxonomy" id="443254"/>
    <lineage>
        <taxon>Bacteria</taxon>
        <taxon>Thermotogati</taxon>
        <taxon>Thermotogota</taxon>
        <taxon>Thermotogae</taxon>
        <taxon>Petrotogales</taxon>
        <taxon>Petrotogaceae</taxon>
        <taxon>Marinitoga</taxon>
    </lineage>
</organism>
<evidence type="ECO:0000313" key="3">
    <source>
        <dbReference type="Proteomes" id="UP000007161"/>
    </source>
</evidence>
<dbReference type="STRING" id="443254.Marpi_0189"/>
<accession>H2J3K0</accession>
<evidence type="ECO:0000256" key="1">
    <source>
        <dbReference type="SAM" id="Phobius"/>
    </source>
</evidence>
<name>H2J3K0_MARPK</name>
<dbReference type="KEGG" id="mpz:Marpi_0189"/>
<feature type="transmembrane region" description="Helical" evidence="1">
    <location>
        <begin position="6"/>
        <end position="25"/>
    </location>
</feature>
<dbReference type="AlphaFoldDB" id="H2J3K0"/>
<keyword evidence="1" id="KW-0472">Membrane</keyword>
<proteinExistence type="predicted"/>
<keyword evidence="1" id="KW-1133">Transmembrane helix</keyword>
<gene>
    <name evidence="2" type="ordered locus">Marpi_0189</name>
</gene>
<dbReference type="EMBL" id="CP003257">
    <property type="protein sequence ID" value="AEX84644.1"/>
    <property type="molecule type" value="Genomic_DNA"/>
</dbReference>
<dbReference type="RefSeq" id="WP_014295716.1">
    <property type="nucleotide sequence ID" value="NC_016751.1"/>
</dbReference>
<protein>
    <submittedName>
        <fullName evidence="2">Uncharacterized protein</fullName>
    </submittedName>
</protein>
<keyword evidence="1" id="KW-0812">Transmembrane</keyword>